<dbReference type="KEGG" id="mmab:HQ865_07275"/>
<evidence type="ECO:0000313" key="2">
    <source>
        <dbReference type="Proteomes" id="UP000505355"/>
    </source>
</evidence>
<dbReference type="EMBL" id="CP054139">
    <property type="protein sequence ID" value="QKJ29560.1"/>
    <property type="molecule type" value="Genomic_DNA"/>
</dbReference>
<keyword evidence="2" id="KW-1185">Reference proteome</keyword>
<protein>
    <submittedName>
        <fullName evidence="1">Uncharacterized protein</fullName>
    </submittedName>
</protein>
<dbReference type="RefSeq" id="WP_173414252.1">
    <property type="nucleotide sequence ID" value="NZ_CP054139.1"/>
</dbReference>
<organism evidence="1 2">
    <name type="scientific">Mucilaginibacter mali</name>
    <dbReference type="NCBI Taxonomy" id="2740462"/>
    <lineage>
        <taxon>Bacteria</taxon>
        <taxon>Pseudomonadati</taxon>
        <taxon>Bacteroidota</taxon>
        <taxon>Sphingobacteriia</taxon>
        <taxon>Sphingobacteriales</taxon>
        <taxon>Sphingobacteriaceae</taxon>
        <taxon>Mucilaginibacter</taxon>
    </lineage>
</organism>
<sequence length="113" mass="12830">MKKVLLSVMVVFFILPLSSFKSDYVLAKNFQIKELKKQTDPFIGEFYYAPTGQNYYVYGDSAGNVTYLEDDNGPVTTFFGTWGTDYGLSHDCLGVWLFIGVGPGYIYNDILYQ</sequence>
<dbReference type="Proteomes" id="UP000505355">
    <property type="component" value="Chromosome"/>
</dbReference>
<dbReference type="AlphaFoldDB" id="A0A7D4UNZ9"/>
<evidence type="ECO:0000313" key="1">
    <source>
        <dbReference type="EMBL" id="QKJ29560.1"/>
    </source>
</evidence>
<accession>A0A7D4UNZ9</accession>
<gene>
    <name evidence="1" type="ORF">HQ865_07275</name>
</gene>
<reference evidence="1 2" key="1">
    <citation type="submission" date="2020-05" db="EMBL/GenBank/DDBJ databases">
        <title>Mucilaginibacter mali sp. nov.</title>
        <authorList>
            <person name="Kim H.S."/>
            <person name="Lee K.C."/>
            <person name="Suh M.K."/>
            <person name="Kim J.-S."/>
            <person name="Han K.-I."/>
            <person name="Eom M.K."/>
            <person name="Shin Y.K."/>
            <person name="Lee J.-S."/>
        </authorList>
    </citation>
    <scope>NUCLEOTIDE SEQUENCE [LARGE SCALE GENOMIC DNA]</scope>
    <source>
        <strain evidence="1 2">G2-14</strain>
    </source>
</reference>
<name>A0A7D4UNZ9_9SPHI</name>
<proteinExistence type="predicted"/>